<keyword evidence="1 2" id="KW-0732">Signal</keyword>
<keyword evidence="3" id="KW-0449">Lipoprotein</keyword>
<dbReference type="CDD" id="cd16325">
    <property type="entry name" value="LolA"/>
    <property type="match status" value="1"/>
</dbReference>
<dbReference type="SUPFAM" id="SSF89392">
    <property type="entry name" value="Prokaryotic lipoproteins and lipoprotein localization factors"/>
    <property type="match status" value="1"/>
</dbReference>
<dbReference type="Pfam" id="PF03548">
    <property type="entry name" value="LolA"/>
    <property type="match status" value="1"/>
</dbReference>
<feature type="chain" id="PRO_5032538902" evidence="2">
    <location>
        <begin position="22"/>
        <end position="219"/>
    </location>
</feature>
<dbReference type="KEGG" id="tper:IWA51_02905"/>
<dbReference type="PANTHER" id="PTHR35869">
    <property type="entry name" value="OUTER-MEMBRANE LIPOPROTEIN CARRIER PROTEIN"/>
    <property type="match status" value="1"/>
</dbReference>
<accession>A0A7T3REE0</accession>
<dbReference type="InterPro" id="IPR029046">
    <property type="entry name" value="LolA/LolB/LppX"/>
</dbReference>
<dbReference type="RefSeq" id="WP_177528549.1">
    <property type="nucleotide sequence ID" value="NZ_CBCSHE010000016.1"/>
</dbReference>
<sequence>MKKYILSFVAMFFCAVLGAQKITTAGDFFKTISDYYATIHDYEVDADISIGKQKMQGKVSFKRPEMLRIDFTDPAEQVLLFNGDMLTIYLPGSQAILEQSVDKNGATAATVQGLNLMRRYYTIAYESGQDSVPLDEGSDEMVVNLMLYSRSTSEAFSTIRLSISPDEKLIRRVVATTAQNETYTFDFYNYNLNTNMTDQRFIYDPPSSANTYNNFLFAE</sequence>
<dbReference type="Gene3D" id="2.50.20.10">
    <property type="entry name" value="Lipoprotein localisation LolA/LolB/LppX"/>
    <property type="match status" value="1"/>
</dbReference>
<evidence type="ECO:0000256" key="2">
    <source>
        <dbReference type="SAM" id="SignalP"/>
    </source>
</evidence>
<evidence type="ECO:0000256" key="1">
    <source>
        <dbReference type="ARBA" id="ARBA00022729"/>
    </source>
</evidence>
<evidence type="ECO:0000313" key="3">
    <source>
        <dbReference type="EMBL" id="QQA01581.1"/>
    </source>
</evidence>
<feature type="signal peptide" evidence="2">
    <location>
        <begin position="1"/>
        <end position="21"/>
    </location>
</feature>
<proteinExistence type="predicted"/>
<dbReference type="Proteomes" id="UP000595224">
    <property type="component" value="Chromosome"/>
</dbReference>
<name>A0A7T3REE0_9SPIR</name>
<dbReference type="AlphaFoldDB" id="A0A7T3REE0"/>
<evidence type="ECO:0000313" key="4">
    <source>
        <dbReference type="Proteomes" id="UP000595224"/>
    </source>
</evidence>
<protein>
    <submittedName>
        <fullName evidence="3">Outer membrane lipoprotein carrier protein LolA</fullName>
    </submittedName>
</protein>
<reference evidence="3 4" key="1">
    <citation type="submission" date="2020-11" db="EMBL/GenBank/DDBJ databases">
        <title>Treponema Peruensis nv. sp., first commensal Treponema isolated from human feces.</title>
        <authorList>
            <person name="Belkhou C."/>
            <person name="Raes J."/>
        </authorList>
    </citation>
    <scope>NUCLEOTIDE SEQUENCE [LARGE SCALE GENOMIC DNA]</scope>
    <source>
        <strain evidence="3 4">RCC2812</strain>
    </source>
</reference>
<keyword evidence="4" id="KW-1185">Reference proteome</keyword>
<dbReference type="PANTHER" id="PTHR35869:SF1">
    <property type="entry name" value="OUTER-MEMBRANE LIPOPROTEIN CARRIER PROTEIN"/>
    <property type="match status" value="1"/>
</dbReference>
<gene>
    <name evidence="3" type="ORF">IWA51_02905</name>
</gene>
<organism evidence="3 4">
    <name type="scientific">Treponema peruense</name>
    <dbReference type="NCBI Taxonomy" id="2787628"/>
    <lineage>
        <taxon>Bacteria</taxon>
        <taxon>Pseudomonadati</taxon>
        <taxon>Spirochaetota</taxon>
        <taxon>Spirochaetia</taxon>
        <taxon>Spirochaetales</taxon>
        <taxon>Treponemataceae</taxon>
        <taxon>Treponema</taxon>
    </lineage>
</organism>
<dbReference type="InterPro" id="IPR004564">
    <property type="entry name" value="OM_lipoprot_carrier_LolA-like"/>
</dbReference>
<dbReference type="EMBL" id="CP064936">
    <property type="protein sequence ID" value="QQA01581.1"/>
    <property type="molecule type" value="Genomic_DNA"/>
</dbReference>